<evidence type="ECO:0008006" key="3">
    <source>
        <dbReference type="Google" id="ProtNLM"/>
    </source>
</evidence>
<dbReference type="InterPro" id="IPR002763">
    <property type="entry name" value="DUF72"/>
</dbReference>
<dbReference type="Pfam" id="PF01904">
    <property type="entry name" value="DUF72"/>
    <property type="match status" value="1"/>
</dbReference>
<dbReference type="EMBL" id="MVJN01000007">
    <property type="protein sequence ID" value="RAP35910.1"/>
    <property type="molecule type" value="Genomic_DNA"/>
</dbReference>
<dbReference type="RefSeq" id="WP_112219844.1">
    <property type="nucleotide sequence ID" value="NZ_MVJN01000007.1"/>
</dbReference>
<dbReference type="InterPro" id="IPR036520">
    <property type="entry name" value="UPF0759_sf"/>
</dbReference>
<organism evidence="1 2">
    <name type="scientific">Legionella quinlivanii</name>
    <dbReference type="NCBI Taxonomy" id="45073"/>
    <lineage>
        <taxon>Bacteria</taxon>
        <taxon>Pseudomonadati</taxon>
        <taxon>Pseudomonadota</taxon>
        <taxon>Gammaproteobacteria</taxon>
        <taxon>Legionellales</taxon>
        <taxon>Legionellaceae</taxon>
        <taxon>Legionella</taxon>
    </lineage>
</organism>
<sequence length="249" mass="29497">MDKQNGCYIGTSGWSYEGWIGNFYPDKIKSPDVLPYYTKVFDSVELNNSFYQLPKENNVKKWVEQTPEEFVFSCKANRYITHTKKLEDAEESVDRLLTAFRYFEHKLGPILFQFPPYWHIDLPRLKKFIDYLPKDLRYTFEFRSKSWFCDSLYELLASQRMSLCFYDHKQYQTPSIVTGDFIYIRMHGPEITPYTGAYSEDAIQGCARKILEWQKENKPVYCYFDNDEKACAPQDAKRLRAAIKAQKGI</sequence>
<protein>
    <recommendedName>
        <fullName evidence="3">DUF72 domain-containing protein</fullName>
    </recommendedName>
</protein>
<name>A0A364LI98_9GAMM</name>
<evidence type="ECO:0000313" key="1">
    <source>
        <dbReference type="EMBL" id="RAP35910.1"/>
    </source>
</evidence>
<comment type="caution">
    <text evidence="1">The sequence shown here is derived from an EMBL/GenBank/DDBJ whole genome shotgun (WGS) entry which is preliminary data.</text>
</comment>
<reference evidence="1 2" key="1">
    <citation type="submission" date="2017-02" db="EMBL/GenBank/DDBJ databases">
        <title>Legionella quilivanii strain from human: case report and whole genome sequencing analysis.</title>
        <authorList>
            <person name="Lalancette C."/>
            <person name="Leduc J.-M."/>
            <person name="Levesque S."/>
            <person name="Fournier E."/>
            <person name="Saoud J."/>
            <person name="Faucher S.P."/>
            <person name="Bernard K."/>
            <person name="Martineau C."/>
            <person name="Longtin J."/>
        </authorList>
    </citation>
    <scope>NUCLEOTIDE SEQUENCE [LARGE SCALE GENOMIC DNA]</scope>
    <source>
        <strain evidence="1 2">ID143958</strain>
    </source>
</reference>
<proteinExistence type="predicted"/>
<evidence type="ECO:0000313" key="2">
    <source>
        <dbReference type="Proteomes" id="UP000249458"/>
    </source>
</evidence>
<dbReference type="SUPFAM" id="SSF117396">
    <property type="entry name" value="TM1631-like"/>
    <property type="match status" value="1"/>
</dbReference>
<gene>
    <name evidence="1" type="ORF">B1207_10025</name>
</gene>
<dbReference type="PANTHER" id="PTHR30348:SF4">
    <property type="entry name" value="DUF72 DOMAIN-CONTAINING PROTEIN"/>
    <property type="match status" value="1"/>
</dbReference>
<dbReference type="AlphaFoldDB" id="A0A364LI98"/>
<dbReference type="PANTHER" id="PTHR30348">
    <property type="entry name" value="UNCHARACTERIZED PROTEIN YECE"/>
    <property type="match status" value="1"/>
</dbReference>
<dbReference type="Proteomes" id="UP000249458">
    <property type="component" value="Unassembled WGS sequence"/>
</dbReference>
<accession>A0A364LI98</accession>
<dbReference type="Gene3D" id="3.20.20.410">
    <property type="entry name" value="Protein of unknown function UPF0759"/>
    <property type="match status" value="1"/>
</dbReference>